<dbReference type="SUPFAM" id="SSF56672">
    <property type="entry name" value="DNA/RNA polymerases"/>
    <property type="match status" value="1"/>
</dbReference>
<evidence type="ECO:0000313" key="1">
    <source>
        <dbReference type="EMBL" id="KRY91687.1"/>
    </source>
</evidence>
<dbReference type="Proteomes" id="UP000054995">
    <property type="component" value="Unassembled WGS sequence"/>
</dbReference>
<evidence type="ECO:0000313" key="2">
    <source>
        <dbReference type="Proteomes" id="UP000054995"/>
    </source>
</evidence>
<comment type="caution">
    <text evidence="1">The sequence shown here is derived from an EMBL/GenBank/DDBJ whole genome shotgun (WGS) entry which is preliminary data.</text>
</comment>
<dbReference type="InterPro" id="IPR043502">
    <property type="entry name" value="DNA/RNA_pol_sf"/>
</dbReference>
<organism evidence="1 2">
    <name type="scientific">Trichinella pseudospiralis</name>
    <name type="common">Parasitic roundworm</name>
    <dbReference type="NCBI Taxonomy" id="6337"/>
    <lineage>
        <taxon>Eukaryota</taxon>
        <taxon>Metazoa</taxon>
        <taxon>Ecdysozoa</taxon>
        <taxon>Nematoda</taxon>
        <taxon>Enoplea</taxon>
        <taxon>Dorylaimia</taxon>
        <taxon>Trichinellida</taxon>
        <taxon>Trichinellidae</taxon>
        <taxon>Trichinella</taxon>
    </lineage>
</organism>
<name>A0A0V1G065_TRIPS</name>
<dbReference type="OrthoDB" id="5920739at2759"/>
<proteinExistence type="predicted"/>
<dbReference type="PANTHER" id="PTHR47331">
    <property type="entry name" value="PHD-TYPE DOMAIN-CONTAINING PROTEIN"/>
    <property type="match status" value="1"/>
</dbReference>
<gene>
    <name evidence="1" type="ORF">T4D_10819</name>
</gene>
<dbReference type="AlphaFoldDB" id="A0A0V1G065"/>
<reference evidence="1 2" key="1">
    <citation type="submission" date="2015-01" db="EMBL/GenBank/DDBJ databases">
        <title>Evolution of Trichinella species and genotypes.</title>
        <authorList>
            <person name="Korhonen P.K."/>
            <person name="Edoardo P."/>
            <person name="Giuseppe L.R."/>
            <person name="Gasser R.B."/>
        </authorList>
    </citation>
    <scope>NUCLEOTIDE SEQUENCE [LARGE SCALE GENOMIC DNA]</scope>
    <source>
        <strain evidence="1">ISS470</strain>
    </source>
</reference>
<protein>
    <submittedName>
        <fullName evidence="1">Uncharacterized protein</fullName>
    </submittedName>
</protein>
<dbReference type="EMBL" id="JYDT01000011">
    <property type="protein sequence ID" value="KRY91687.1"/>
    <property type="molecule type" value="Genomic_DNA"/>
</dbReference>
<accession>A0A0V1G065</accession>
<keyword evidence="2" id="KW-1185">Reference proteome</keyword>
<sequence>MLAEDDLGGRVGYCNPTVSPEHRYPEDVLARVALHEEDRDICRFLWREPGSDDPPKAYRLTRVCFGLTCSPYVAIQMIYLNAERHQAEFIGGTHRDLAQHVRGRPSCELCCTGIALAKRLAGEATRLLGKGGFQHAKWASNLPDVVKDVLAEDQESSARGRLWKTLRILWQREADVLTFCPPQKIVTEISDMKRPLFTTHLDAWRHTR</sequence>